<keyword evidence="2" id="KW-1185">Reference proteome</keyword>
<organism evidence="1 2">
    <name type="scientific">Dreissena polymorpha</name>
    <name type="common">Zebra mussel</name>
    <name type="synonym">Mytilus polymorpha</name>
    <dbReference type="NCBI Taxonomy" id="45954"/>
    <lineage>
        <taxon>Eukaryota</taxon>
        <taxon>Metazoa</taxon>
        <taxon>Spiralia</taxon>
        <taxon>Lophotrochozoa</taxon>
        <taxon>Mollusca</taxon>
        <taxon>Bivalvia</taxon>
        <taxon>Autobranchia</taxon>
        <taxon>Heteroconchia</taxon>
        <taxon>Euheterodonta</taxon>
        <taxon>Imparidentia</taxon>
        <taxon>Neoheterodontei</taxon>
        <taxon>Myida</taxon>
        <taxon>Dreissenoidea</taxon>
        <taxon>Dreissenidae</taxon>
        <taxon>Dreissena</taxon>
    </lineage>
</organism>
<reference evidence="1" key="2">
    <citation type="submission" date="2020-11" db="EMBL/GenBank/DDBJ databases">
        <authorList>
            <person name="McCartney M.A."/>
            <person name="Auch B."/>
            <person name="Kono T."/>
            <person name="Mallez S."/>
            <person name="Becker A."/>
            <person name="Gohl D.M."/>
            <person name="Silverstein K.A.T."/>
            <person name="Koren S."/>
            <person name="Bechman K.B."/>
            <person name="Herman A."/>
            <person name="Abrahante J.E."/>
            <person name="Garbe J."/>
        </authorList>
    </citation>
    <scope>NUCLEOTIDE SEQUENCE</scope>
    <source>
        <strain evidence="1">Duluth1</strain>
        <tissue evidence="1">Whole animal</tissue>
    </source>
</reference>
<name>A0A9D4GTJ9_DREPO</name>
<gene>
    <name evidence="1" type="ORF">DPMN_124963</name>
</gene>
<comment type="caution">
    <text evidence="1">The sequence shown here is derived from an EMBL/GenBank/DDBJ whole genome shotgun (WGS) entry which is preliminary data.</text>
</comment>
<reference evidence="1" key="1">
    <citation type="journal article" date="2019" name="bioRxiv">
        <title>The Genome of the Zebra Mussel, Dreissena polymorpha: A Resource for Invasive Species Research.</title>
        <authorList>
            <person name="McCartney M.A."/>
            <person name="Auch B."/>
            <person name="Kono T."/>
            <person name="Mallez S."/>
            <person name="Zhang Y."/>
            <person name="Obille A."/>
            <person name="Becker A."/>
            <person name="Abrahante J.E."/>
            <person name="Garbe J."/>
            <person name="Badalamenti J.P."/>
            <person name="Herman A."/>
            <person name="Mangelson H."/>
            <person name="Liachko I."/>
            <person name="Sullivan S."/>
            <person name="Sone E.D."/>
            <person name="Koren S."/>
            <person name="Silverstein K.A.T."/>
            <person name="Beckman K.B."/>
            <person name="Gohl D.M."/>
        </authorList>
    </citation>
    <scope>NUCLEOTIDE SEQUENCE</scope>
    <source>
        <strain evidence="1">Duluth1</strain>
        <tissue evidence="1">Whole animal</tissue>
    </source>
</reference>
<protein>
    <submittedName>
        <fullName evidence="1">Uncharacterized protein</fullName>
    </submittedName>
</protein>
<dbReference type="AlphaFoldDB" id="A0A9D4GTJ9"/>
<sequence length="146" mass="15760">MCSANKSIISGQHVSHHSYFLITFRCLVMYLDAINDPNRLGVGSVYCISLTKGRQVLFFPATPELLDDVGCLFLAIACKVSWLAGFQSPSVTPEDSPCGSDVMRQPLSRCAGVKGTGSSIAEDVCDKGRSLKTASISVTIVCYNFR</sequence>
<dbReference type="EMBL" id="JAIWYP010000005">
    <property type="protein sequence ID" value="KAH3823164.1"/>
    <property type="molecule type" value="Genomic_DNA"/>
</dbReference>
<dbReference type="Proteomes" id="UP000828390">
    <property type="component" value="Unassembled WGS sequence"/>
</dbReference>
<accession>A0A9D4GTJ9</accession>
<evidence type="ECO:0000313" key="1">
    <source>
        <dbReference type="EMBL" id="KAH3823164.1"/>
    </source>
</evidence>
<evidence type="ECO:0000313" key="2">
    <source>
        <dbReference type="Proteomes" id="UP000828390"/>
    </source>
</evidence>
<proteinExistence type="predicted"/>